<proteinExistence type="predicted"/>
<organism evidence="2 3">
    <name type="scientific">Brevundimonas naejangsanensis</name>
    <dbReference type="NCBI Taxonomy" id="588932"/>
    <lineage>
        <taxon>Bacteria</taxon>
        <taxon>Pseudomonadati</taxon>
        <taxon>Pseudomonadota</taxon>
        <taxon>Alphaproteobacteria</taxon>
        <taxon>Caulobacterales</taxon>
        <taxon>Caulobacteraceae</taxon>
        <taxon>Brevundimonas</taxon>
    </lineage>
</organism>
<dbReference type="STRING" id="588932.DA69_03265"/>
<accession>A0A172Y3Y5</accession>
<feature type="region of interest" description="Disordered" evidence="1">
    <location>
        <begin position="132"/>
        <end position="165"/>
    </location>
</feature>
<evidence type="ECO:0000313" key="2">
    <source>
        <dbReference type="EMBL" id="ANF53856.1"/>
    </source>
</evidence>
<dbReference type="EMBL" id="CP015614">
    <property type="protein sequence ID" value="ANF53856.1"/>
    <property type="molecule type" value="Genomic_DNA"/>
</dbReference>
<dbReference type="KEGG" id="bne:DA69_03265"/>
<reference evidence="2 3" key="1">
    <citation type="journal article" date="2014" name="Genome Announc.">
        <title>Genome Sequence of a Promising Hydrogen-Producing Facultative Anaerobic Bacterium, Brevundimonas naejangsanensis Strain B1.</title>
        <authorList>
            <person name="Su H."/>
            <person name="Zhang T."/>
            <person name="Bao M."/>
            <person name="Jiang Y."/>
            <person name="Wang Y."/>
            <person name="Tan T."/>
        </authorList>
    </citation>
    <scope>NUCLEOTIDE SEQUENCE [LARGE SCALE GENOMIC DNA]</scope>
    <source>
        <strain evidence="2 3">B1</strain>
    </source>
</reference>
<dbReference type="Gene3D" id="2.30.30.220">
    <property type="entry name" value="SspB-like"/>
    <property type="match status" value="1"/>
</dbReference>
<evidence type="ECO:0000256" key="1">
    <source>
        <dbReference type="SAM" id="MobiDB-lite"/>
    </source>
</evidence>
<dbReference type="AlphaFoldDB" id="A0A172Y3Y5"/>
<keyword evidence="3" id="KW-1185">Reference proteome</keyword>
<feature type="compositionally biased region" description="Pro residues" evidence="1">
    <location>
        <begin position="134"/>
        <end position="149"/>
    </location>
</feature>
<gene>
    <name evidence="2" type="ORF">DA69_03265</name>
</gene>
<dbReference type="RefSeq" id="WP_025977478.1">
    <property type="nucleotide sequence ID" value="NZ_CP015614.1"/>
</dbReference>
<sequence>MTDQTPPVDEMHYEQLAQDALRGVIRLALERAAMPEGIPGAHHFYITFKTRAAGVSVPPDVLAKYPDEMTVVLQHQYWDLAVEPDLFSVMLKFGGAPKVLTVPYSAVVRFYDPSVQFLLQFDEPEIVEAEIAPLSPPARDPDAAAPPPSGDDGPKVVSLDQFRKK</sequence>
<evidence type="ECO:0000313" key="3">
    <source>
        <dbReference type="Proteomes" id="UP000077603"/>
    </source>
</evidence>
<name>A0A172Y3Y5_9CAUL</name>
<dbReference type="SUPFAM" id="SSF101738">
    <property type="entry name" value="SspB-like"/>
    <property type="match status" value="1"/>
</dbReference>
<dbReference type="Proteomes" id="UP000077603">
    <property type="component" value="Chromosome"/>
</dbReference>
<dbReference type="InterPro" id="IPR007481">
    <property type="entry name" value="SspB"/>
</dbReference>
<dbReference type="eggNOG" id="COG3814">
    <property type="taxonomic scope" value="Bacteria"/>
</dbReference>
<dbReference type="Pfam" id="PF04386">
    <property type="entry name" value="SspB"/>
    <property type="match status" value="1"/>
</dbReference>
<dbReference type="OrthoDB" id="9800412at2"/>
<protein>
    <submittedName>
        <fullName evidence="2">Stringent starvation protein B</fullName>
    </submittedName>
</protein>
<dbReference type="InterPro" id="IPR036760">
    <property type="entry name" value="SspB-like_sf"/>
</dbReference>